<dbReference type="InterPro" id="IPR011709">
    <property type="entry name" value="DEAD-box_helicase_OB_fold"/>
</dbReference>
<gene>
    <name evidence="2" type="ORF">DPMN_180136</name>
</gene>
<feature type="domain" description="DEAD-box helicase OB fold" evidence="1">
    <location>
        <begin position="17"/>
        <end position="94"/>
    </location>
</feature>
<reference evidence="2" key="2">
    <citation type="submission" date="2020-11" db="EMBL/GenBank/DDBJ databases">
        <authorList>
            <person name="McCartney M.A."/>
            <person name="Auch B."/>
            <person name="Kono T."/>
            <person name="Mallez S."/>
            <person name="Becker A."/>
            <person name="Gohl D.M."/>
            <person name="Silverstein K.A.T."/>
            <person name="Koren S."/>
            <person name="Bechman K.B."/>
            <person name="Herman A."/>
            <person name="Abrahante J.E."/>
            <person name="Garbe J."/>
        </authorList>
    </citation>
    <scope>NUCLEOTIDE SEQUENCE</scope>
    <source>
        <strain evidence="2">Duluth1</strain>
        <tissue evidence="2">Whole animal</tissue>
    </source>
</reference>
<organism evidence="2 3">
    <name type="scientific">Dreissena polymorpha</name>
    <name type="common">Zebra mussel</name>
    <name type="synonym">Mytilus polymorpha</name>
    <dbReference type="NCBI Taxonomy" id="45954"/>
    <lineage>
        <taxon>Eukaryota</taxon>
        <taxon>Metazoa</taxon>
        <taxon>Spiralia</taxon>
        <taxon>Lophotrochozoa</taxon>
        <taxon>Mollusca</taxon>
        <taxon>Bivalvia</taxon>
        <taxon>Autobranchia</taxon>
        <taxon>Heteroconchia</taxon>
        <taxon>Euheterodonta</taxon>
        <taxon>Imparidentia</taxon>
        <taxon>Neoheterodontei</taxon>
        <taxon>Myida</taxon>
        <taxon>Dreissenoidea</taxon>
        <taxon>Dreissenidae</taxon>
        <taxon>Dreissena</taxon>
    </lineage>
</organism>
<comment type="caution">
    <text evidence="2">The sequence shown here is derived from an EMBL/GenBank/DDBJ whole genome shotgun (WGS) entry which is preliminary data.</text>
</comment>
<protein>
    <recommendedName>
        <fullName evidence="1">DEAD-box helicase OB fold domain-containing protein</fullName>
    </recommendedName>
</protein>
<dbReference type="Pfam" id="PF07717">
    <property type="entry name" value="OB_NTP_bind"/>
    <property type="match status" value="1"/>
</dbReference>
<dbReference type="Proteomes" id="UP000828390">
    <property type="component" value="Unassembled WGS sequence"/>
</dbReference>
<proteinExistence type="predicted"/>
<accession>A0A9D4EFB4</accession>
<sequence length="116" mass="13149">MSCIPSHFQFSENVEVLCKCIAAGFFSNAARFHPSGAYSTIRDDHPLHIHPTSVLFTEQPPKWVVFNEVVQTTKDFMRDVTVINPDWLCELAPEFYQFGTEREVAAAKRSKLAVDS</sequence>
<dbReference type="EMBL" id="JAIWYP010000009">
    <property type="protein sequence ID" value="KAH3778666.1"/>
    <property type="molecule type" value="Genomic_DNA"/>
</dbReference>
<evidence type="ECO:0000313" key="2">
    <source>
        <dbReference type="EMBL" id="KAH3778666.1"/>
    </source>
</evidence>
<reference evidence="2" key="1">
    <citation type="journal article" date="2019" name="bioRxiv">
        <title>The Genome of the Zebra Mussel, Dreissena polymorpha: A Resource for Invasive Species Research.</title>
        <authorList>
            <person name="McCartney M.A."/>
            <person name="Auch B."/>
            <person name="Kono T."/>
            <person name="Mallez S."/>
            <person name="Zhang Y."/>
            <person name="Obille A."/>
            <person name="Becker A."/>
            <person name="Abrahante J.E."/>
            <person name="Garbe J."/>
            <person name="Badalamenti J.P."/>
            <person name="Herman A."/>
            <person name="Mangelson H."/>
            <person name="Liachko I."/>
            <person name="Sullivan S."/>
            <person name="Sone E.D."/>
            <person name="Koren S."/>
            <person name="Silverstein K.A.T."/>
            <person name="Beckman K.B."/>
            <person name="Gohl D.M."/>
        </authorList>
    </citation>
    <scope>NUCLEOTIDE SEQUENCE</scope>
    <source>
        <strain evidence="2">Duluth1</strain>
        <tissue evidence="2">Whole animal</tissue>
    </source>
</reference>
<evidence type="ECO:0000259" key="1">
    <source>
        <dbReference type="Pfam" id="PF07717"/>
    </source>
</evidence>
<name>A0A9D4EFB4_DREPO</name>
<dbReference type="AlphaFoldDB" id="A0A9D4EFB4"/>
<keyword evidence="3" id="KW-1185">Reference proteome</keyword>
<evidence type="ECO:0000313" key="3">
    <source>
        <dbReference type="Proteomes" id="UP000828390"/>
    </source>
</evidence>